<protein>
    <submittedName>
        <fullName evidence="2">Uncharacterized protein</fullName>
    </submittedName>
</protein>
<gene>
    <name evidence="2" type="ORF">HMPREF0083_01549</name>
</gene>
<dbReference type="Proteomes" id="UP000016511">
    <property type="component" value="Unassembled WGS sequence"/>
</dbReference>
<sequence>MPKRYLKDAHPKDSRLLFLTIVSELVRRQWKPPADGARHLSTGVGKNWYDKVA</sequence>
<keyword evidence="3" id="KW-1185">Reference proteome</keyword>
<evidence type="ECO:0000313" key="2">
    <source>
        <dbReference type="EMBL" id="ERI10355.1"/>
    </source>
</evidence>
<dbReference type="PATRIC" id="fig|649747.3.peg.1404"/>
<dbReference type="GeneID" id="92842121"/>
<feature type="region of interest" description="Disordered" evidence="1">
    <location>
        <begin position="33"/>
        <end position="53"/>
    </location>
</feature>
<organism evidence="2 3">
    <name type="scientific">Aneurinibacillus aneurinilyticus ATCC 12856</name>
    <dbReference type="NCBI Taxonomy" id="649747"/>
    <lineage>
        <taxon>Bacteria</taxon>
        <taxon>Bacillati</taxon>
        <taxon>Bacillota</taxon>
        <taxon>Bacilli</taxon>
        <taxon>Bacillales</taxon>
        <taxon>Paenibacillaceae</taxon>
        <taxon>Aneurinibacillus group</taxon>
        <taxon>Aneurinibacillus</taxon>
    </lineage>
</organism>
<evidence type="ECO:0000313" key="3">
    <source>
        <dbReference type="Proteomes" id="UP000016511"/>
    </source>
</evidence>
<comment type="caution">
    <text evidence="2">The sequence shown here is derived from an EMBL/GenBank/DDBJ whole genome shotgun (WGS) entry which is preliminary data.</text>
</comment>
<proteinExistence type="predicted"/>
<accession>U1X5W6</accession>
<name>U1X5W6_ANEAE</name>
<reference evidence="2 3" key="1">
    <citation type="submission" date="2013-08" db="EMBL/GenBank/DDBJ databases">
        <authorList>
            <person name="Weinstock G."/>
            <person name="Sodergren E."/>
            <person name="Wylie T."/>
            <person name="Fulton L."/>
            <person name="Fulton R."/>
            <person name="Fronick C."/>
            <person name="O'Laughlin M."/>
            <person name="Godfrey J."/>
            <person name="Miner T."/>
            <person name="Herter B."/>
            <person name="Appelbaum E."/>
            <person name="Cordes M."/>
            <person name="Lek S."/>
            <person name="Wollam A."/>
            <person name="Pepin K.H."/>
            <person name="Palsikar V.B."/>
            <person name="Mitreva M."/>
            <person name="Wilson R.K."/>
        </authorList>
    </citation>
    <scope>NUCLEOTIDE SEQUENCE [LARGE SCALE GENOMIC DNA]</scope>
    <source>
        <strain evidence="2 3">ATCC 12856</strain>
    </source>
</reference>
<dbReference type="EMBL" id="AWSJ01000103">
    <property type="protein sequence ID" value="ERI10355.1"/>
    <property type="molecule type" value="Genomic_DNA"/>
</dbReference>
<dbReference type="AlphaFoldDB" id="U1X5W6"/>
<dbReference type="RefSeq" id="WP_021619615.1">
    <property type="nucleotide sequence ID" value="NZ_KE952692.1"/>
</dbReference>
<dbReference type="HOGENOM" id="CLU_3057996_0_0_9"/>
<evidence type="ECO:0000256" key="1">
    <source>
        <dbReference type="SAM" id="MobiDB-lite"/>
    </source>
</evidence>